<dbReference type="InterPro" id="IPR036866">
    <property type="entry name" value="RibonucZ/Hydroxyglut_hydro"/>
</dbReference>
<gene>
    <name evidence="2" type="ORF">QFZ34_000366</name>
</gene>
<reference evidence="2 3" key="1">
    <citation type="submission" date="2023-07" db="EMBL/GenBank/DDBJ databases">
        <title>Comparative genomics of wheat-associated soil bacteria to identify genetic determinants of phenazine resistance.</title>
        <authorList>
            <person name="Mouncey N."/>
        </authorList>
    </citation>
    <scope>NUCLEOTIDE SEQUENCE [LARGE SCALE GENOMIC DNA]</scope>
    <source>
        <strain evidence="2 3">W4I11</strain>
    </source>
</reference>
<evidence type="ECO:0000313" key="2">
    <source>
        <dbReference type="EMBL" id="MDQ0995189.1"/>
    </source>
</evidence>
<comment type="caution">
    <text evidence="2">The sequence shown here is derived from an EMBL/GenBank/DDBJ whole genome shotgun (WGS) entry which is preliminary data.</text>
</comment>
<name>A0ABU0S397_9HYPH</name>
<dbReference type="PANTHER" id="PTHR42951">
    <property type="entry name" value="METALLO-BETA-LACTAMASE DOMAIN-CONTAINING"/>
    <property type="match status" value="1"/>
</dbReference>
<dbReference type="PANTHER" id="PTHR42951:SF17">
    <property type="entry name" value="METALLO-BETA-LACTAMASE DOMAIN-CONTAINING PROTEIN"/>
    <property type="match status" value="1"/>
</dbReference>
<dbReference type="RefSeq" id="WP_307276073.1">
    <property type="nucleotide sequence ID" value="NZ_JAUSZT010000002.1"/>
</dbReference>
<evidence type="ECO:0000259" key="1">
    <source>
        <dbReference type="SMART" id="SM00849"/>
    </source>
</evidence>
<dbReference type="CDD" id="cd07721">
    <property type="entry name" value="yflN-like_MBL-fold"/>
    <property type="match status" value="1"/>
</dbReference>
<sequence length="273" mass="29911">MTEQIPLPERLVNEGLRNEAGIVEVRSDLAYLTTGIVNVAFIGYPKSDWVLVDAGLQGYGAKIVEAAESRFGSFATPRCILLTHGHFDHVGSLEFLLGHWENVPVFAHPHEVPFLNGTTSYSPPDARAGGGIMTLLSPLFPRKPIDVSSRLAEVPLQGEVPDLKDWQWLHTPGHTPGHISLWREHDRVLLAGDAFITTRQESAYHAVVQTAELHGPPRYFTPDWASAHQSVRMLADLEPYLAVTGHGKSVSGPELSVNLHLLADNFVSIAVPC</sequence>
<dbReference type="Pfam" id="PF00753">
    <property type="entry name" value="Lactamase_B"/>
    <property type="match status" value="1"/>
</dbReference>
<dbReference type="EMBL" id="JAUSZT010000002">
    <property type="protein sequence ID" value="MDQ0995189.1"/>
    <property type="molecule type" value="Genomic_DNA"/>
</dbReference>
<dbReference type="InterPro" id="IPR001279">
    <property type="entry name" value="Metallo-B-lactamas"/>
</dbReference>
<keyword evidence="3" id="KW-1185">Reference proteome</keyword>
<feature type="domain" description="Metallo-beta-lactamase" evidence="1">
    <location>
        <begin position="36"/>
        <end position="246"/>
    </location>
</feature>
<proteinExistence type="predicted"/>
<dbReference type="Gene3D" id="3.60.15.10">
    <property type="entry name" value="Ribonuclease Z/Hydroxyacylglutathione hydrolase-like"/>
    <property type="match status" value="1"/>
</dbReference>
<dbReference type="InterPro" id="IPR050855">
    <property type="entry name" value="NDM-1-like"/>
</dbReference>
<organism evidence="2 3">
    <name type="scientific">Phyllobacterium ifriqiyense</name>
    <dbReference type="NCBI Taxonomy" id="314238"/>
    <lineage>
        <taxon>Bacteria</taxon>
        <taxon>Pseudomonadati</taxon>
        <taxon>Pseudomonadota</taxon>
        <taxon>Alphaproteobacteria</taxon>
        <taxon>Hyphomicrobiales</taxon>
        <taxon>Phyllobacteriaceae</taxon>
        <taxon>Phyllobacterium</taxon>
    </lineage>
</organism>
<dbReference type="SUPFAM" id="SSF56281">
    <property type="entry name" value="Metallo-hydrolase/oxidoreductase"/>
    <property type="match status" value="1"/>
</dbReference>
<dbReference type="SMART" id="SM00849">
    <property type="entry name" value="Lactamase_B"/>
    <property type="match status" value="1"/>
</dbReference>
<accession>A0ABU0S397</accession>
<dbReference type="Proteomes" id="UP001237780">
    <property type="component" value="Unassembled WGS sequence"/>
</dbReference>
<evidence type="ECO:0000313" key="3">
    <source>
        <dbReference type="Proteomes" id="UP001237780"/>
    </source>
</evidence>
<protein>
    <submittedName>
        <fullName evidence="2">Glyoxylase-like metal-dependent hydrolase (Beta-lactamase superfamily II)</fullName>
    </submittedName>
</protein>